<proteinExistence type="predicted"/>
<evidence type="ECO:0000313" key="1">
    <source>
        <dbReference type="EMBL" id="QIP10819.1"/>
    </source>
</evidence>
<sequence length="77" mass="8225">MLTQPAAAADGCGPNGYRGPGGACHRFGTGPYPGGYFGPYRDAYRWNGCPPGDWRGPWGHCRDTPYHGRLPGGGWKS</sequence>
<dbReference type="AlphaFoldDB" id="A0A2U8QN70"/>
<dbReference type="Proteomes" id="UP000500895">
    <property type="component" value="Chromosome"/>
</dbReference>
<reference evidence="1 2" key="1">
    <citation type="journal article" date="2020" name="Int. J. Syst. Evol. Microbiol.">
        <title>Description and complete genome sequences of Bradyrhizobium symbiodeficiens sp. nov., a non-symbiotic bacterium associated with legumes native to Canada.</title>
        <authorList>
            <person name="Bromfield E.S.P."/>
            <person name="Cloutier S."/>
            <person name="Nguyen H.D.T."/>
        </authorList>
    </citation>
    <scope>NUCLEOTIDE SEQUENCE [LARGE SCALE GENOMIC DNA]</scope>
    <source>
        <strain evidence="1 2">101S1MB</strain>
    </source>
</reference>
<name>A0A2U8QN70_9BRAD</name>
<accession>A0A2U8QN70</accession>
<gene>
    <name evidence="1" type="ORF">HAV00_05960</name>
</gene>
<protein>
    <submittedName>
        <fullName evidence="1">Uncharacterized protein</fullName>
    </submittedName>
</protein>
<organism evidence="1 2">
    <name type="scientific">Bradyrhizobium symbiodeficiens</name>
    <dbReference type="NCBI Taxonomy" id="1404367"/>
    <lineage>
        <taxon>Bacteria</taxon>
        <taxon>Pseudomonadati</taxon>
        <taxon>Pseudomonadota</taxon>
        <taxon>Alphaproteobacteria</taxon>
        <taxon>Hyphomicrobiales</taxon>
        <taxon>Nitrobacteraceae</taxon>
        <taxon>Bradyrhizobium</taxon>
    </lineage>
</organism>
<dbReference type="EMBL" id="CP050066">
    <property type="protein sequence ID" value="QIP10819.1"/>
    <property type="molecule type" value="Genomic_DNA"/>
</dbReference>
<evidence type="ECO:0000313" key="2">
    <source>
        <dbReference type="Proteomes" id="UP000500895"/>
    </source>
</evidence>